<feature type="transmembrane region" description="Helical" evidence="1">
    <location>
        <begin position="116"/>
        <end position="136"/>
    </location>
</feature>
<protein>
    <submittedName>
        <fullName evidence="2">Unannotated protein</fullName>
    </submittedName>
</protein>
<keyword evidence="1" id="KW-1133">Transmembrane helix</keyword>
<keyword evidence="1" id="KW-0472">Membrane</keyword>
<gene>
    <name evidence="2" type="ORF">UFOPK3444_00737</name>
</gene>
<feature type="transmembrane region" description="Helical" evidence="1">
    <location>
        <begin position="15"/>
        <end position="37"/>
    </location>
</feature>
<evidence type="ECO:0000313" key="2">
    <source>
        <dbReference type="EMBL" id="CAB4871242.1"/>
    </source>
</evidence>
<dbReference type="AlphaFoldDB" id="A0A6J7DJU3"/>
<feature type="transmembrane region" description="Helical" evidence="1">
    <location>
        <begin position="83"/>
        <end position="104"/>
    </location>
</feature>
<organism evidence="2">
    <name type="scientific">freshwater metagenome</name>
    <dbReference type="NCBI Taxonomy" id="449393"/>
    <lineage>
        <taxon>unclassified sequences</taxon>
        <taxon>metagenomes</taxon>
        <taxon>ecological metagenomes</taxon>
    </lineage>
</organism>
<accession>A0A6J7DJU3</accession>
<sequence>MAAADVENGDRAGQIGLYTAFTLVTFWLAHVYSALLGDWSGQGVQPTVGRARKALIREWPMLGATTVPLLILVMGAVDLLPDHLAINTALAVCVGELGLTSFYAARRGGASLKSAVLAVALALVFGVAIVLLKAIIHR</sequence>
<name>A0A6J7DJU3_9ZZZZ</name>
<dbReference type="EMBL" id="CAFBLU010000009">
    <property type="protein sequence ID" value="CAB4871242.1"/>
    <property type="molecule type" value="Genomic_DNA"/>
</dbReference>
<reference evidence="2" key="1">
    <citation type="submission" date="2020-05" db="EMBL/GenBank/DDBJ databases">
        <authorList>
            <person name="Chiriac C."/>
            <person name="Salcher M."/>
            <person name="Ghai R."/>
            <person name="Kavagutti S V."/>
        </authorList>
    </citation>
    <scope>NUCLEOTIDE SEQUENCE</scope>
</reference>
<keyword evidence="1" id="KW-0812">Transmembrane</keyword>
<proteinExistence type="predicted"/>
<feature type="transmembrane region" description="Helical" evidence="1">
    <location>
        <begin position="58"/>
        <end position="77"/>
    </location>
</feature>
<evidence type="ECO:0000256" key="1">
    <source>
        <dbReference type="SAM" id="Phobius"/>
    </source>
</evidence>